<dbReference type="Proteomes" id="UP001204621">
    <property type="component" value="Unassembled WGS sequence"/>
</dbReference>
<dbReference type="PIRSF" id="PIRSF006386">
    <property type="entry name" value="HCCAis_GSTk"/>
    <property type="match status" value="1"/>
</dbReference>
<evidence type="ECO:0000259" key="2">
    <source>
        <dbReference type="Pfam" id="PF01323"/>
    </source>
</evidence>
<dbReference type="EC" id="5.99.1.4" evidence="1"/>
<dbReference type="InterPro" id="IPR014440">
    <property type="entry name" value="HCCAis_GSTk"/>
</dbReference>
<name>A0ABT2CTM9_9BURK</name>
<evidence type="ECO:0000313" key="4">
    <source>
        <dbReference type="Proteomes" id="UP001204621"/>
    </source>
</evidence>
<reference evidence="3 4" key="1">
    <citation type="submission" date="2022-08" db="EMBL/GenBank/DDBJ databases">
        <title>Reclassification of Massilia species as members of the genera Telluria, Duganella, Pseudoduganella, Mokoshia gen. nov. and Zemynaea gen. nov. using orthogonal and non-orthogonal genome-based approaches.</title>
        <authorList>
            <person name="Bowman J.P."/>
        </authorList>
    </citation>
    <scope>NUCLEOTIDE SEQUENCE [LARGE SCALE GENOMIC DNA]</scope>
    <source>
        <strain evidence="3 4">JCM 31606</strain>
    </source>
</reference>
<dbReference type="InterPro" id="IPR051924">
    <property type="entry name" value="GST_Kappa/NadH"/>
</dbReference>
<evidence type="ECO:0000256" key="1">
    <source>
        <dbReference type="PIRNR" id="PIRNR006386"/>
    </source>
</evidence>
<dbReference type="InterPro" id="IPR001853">
    <property type="entry name" value="DSBA-like_thioredoxin_dom"/>
</dbReference>
<accession>A0ABT2CTM9</accession>
<keyword evidence="4" id="KW-1185">Reference proteome</keyword>
<dbReference type="InterPro" id="IPR036249">
    <property type="entry name" value="Thioredoxin-like_sf"/>
</dbReference>
<dbReference type="RefSeq" id="WP_258810477.1">
    <property type="nucleotide sequence ID" value="NZ_JANUGU010000001.1"/>
</dbReference>
<dbReference type="PANTHER" id="PTHR42943:SF2">
    <property type="entry name" value="GLUTATHIONE S-TRANSFERASE KAPPA 1"/>
    <property type="match status" value="1"/>
</dbReference>
<evidence type="ECO:0000313" key="3">
    <source>
        <dbReference type="EMBL" id="MCS0657331.1"/>
    </source>
</evidence>
<dbReference type="Pfam" id="PF01323">
    <property type="entry name" value="DSBA"/>
    <property type="match status" value="1"/>
</dbReference>
<gene>
    <name evidence="3" type="ORF">NX778_04540</name>
</gene>
<dbReference type="CDD" id="cd03022">
    <property type="entry name" value="DsbA_HCCA_Iso"/>
    <property type="match status" value="1"/>
</dbReference>
<dbReference type="PANTHER" id="PTHR42943">
    <property type="entry name" value="GLUTATHIONE S-TRANSFERASE KAPPA"/>
    <property type="match status" value="1"/>
</dbReference>
<comment type="similarity">
    <text evidence="1">Belongs to the GST superfamily. NadH family.</text>
</comment>
<comment type="catalytic activity">
    <reaction evidence="1">
        <text>2-hydroxychromene-2-carboxylate = (3E)-4-(2-hydroxyphenyl)-2-oxobut-3-enoate</text>
        <dbReference type="Rhea" id="RHEA:27401"/>
        <dbReference type="ChEBI" id="CHEBI:59350"/>
        <dbReference type="ChEBI" id="CHEBI:59353"/>
        <dbReference type="EC" id="5.99.1.4"/>
    </reaction>
</comment>
<protein>
    <recommendedName>
        <fullName evidence="1">2-hydroxychromene-2-carboxylate isomerase</fullName>
        <ecNumber evidence="1">5.99.1.4</ecNumber>
    </recommendedName>
</protein>
<keyword evidence="1 3" id="KW-0413">Isomerase</keyword>
<proteinExistence type="inferred from homology"/>
<dbReference type="Gene3D" id="3.40.30.10">
    <property type="entry name" value="Glutaredoxin"/>
    <property type="match status" value="1"/>
</dbReference>
<dbReference type="GO" id="GO:0016853">
    <property type="term" value="F:isomerase activity"/>
    <property type="evidence" value="ECO:0007669"/>
    <property type="project" value="UniProtKB-KW"/>
</dbReference>
<dbReference type="EMBL" id="JANUGU010000001">
    <property type="protein sequence ID" value="MCS0657331.1"/>
    <property type="molecule type" value="Genomic_DNA"/>
</dbReference>
<feature type="domain" description="DSBA-like thioredoxin" evidence="2">
    <location>
        <begin position="8"/>
        <end position="193"/>
    </location>
</feature>
<sequence>MAHEARSVTFYFDPISPYVWLCAARAIERIEAAGAQVRLEPVLFAAMLNAHGNVGPAEIAAKRAYTFRDVMRQAALAGLPFEGPPGHPFNPLQALRMCTVLVGERERRRFALALFAACWERGEDISDEATLVRIAGECDLDGAALLAASRQAEVKQRLAAATERAIADGVFGVPTFRLDGELFWGGDRIGTLLWRLEGKGIDEGKLARFLAKPPLAERKR</sequence>
<organism evidence="3 4">
    <name type="scientific">Massilia terrae</name>
    <dbReference type="NCBI Taxonomy" id="1811224"/>
    <lineage>
        <taxon>Bacteria</taxon>
        <taxon>Pseudomonadati</taxon>
        <taxon>Pseudomonadota</taxon>
        <taxon>Betaproteobacteria</taxon>
        <taxon>Burkholderiales</taxon>
        <taxon>Oxalobacteraceae</taxon>
        <taxon>Telluria group</taxon>
        <taxon>Massilia</taxon>
    </lineage>
</organism>
<dbReference type="SUPFAM" id="SSF52833">
    <property type="entry name" value="Thioredoxin-like"/>
    <property type="match status" value="1"/>
</dbReference>
<dbReference type="InterPro" id="IPR044087">
    <property type="entry name" value="NahD-like"/>
</dbReference>
<comment type="caution">
    <text evidence="3">The sequence shown here is derived from an EMBL/GenBank/DDBJ whole genome shotgun (WGS) entry which is preliminary data.</text>
</comment>